<dbReference type="EMBL" id="KV009429">
    <property type="protein sequence ID" value="KZV29209.1"/>
    <property type="molecule type" value="Genomic_DNA"/>
</dbReference>
<name>A0A2Z7BBN4_9LAMI</name>
<sequence length="51" mass="5577">MSTRVNFPVARKGNVVVSLLRLGVQLRDVRASGNTSLSFPCWDRSHHAPSG</sequence>
<evidence type="ECO:0000313" key="1">
    <source>
        <dbReference type="EMBL" id="KZV29209.1"/>
    </source>
</evidence>
<dbReference type="AlphaFoldDB" id="A0A2Z7BBN4"/>
<reference evidence="1 2" key="1">
    <citation type="journal article" date="2015" name="Proc. Natl. Acad. Sci. U.S.A.">
        <title>The resurrection genome of Boea hygrometrica: A blueprint for survival of dehydration.</title>
        <authorList>
            <person name="Xiao L."/>
            <person name="Yang G."/>
            <person name="Zhang L."/>
            <person name="Yang X."/>
            <person name="Zhao S."/>
            <person name="Ji Z."/>
            <person name="Zhou Q."/>
            <person name="Hu M."/>
            <person name="Wang Y."/>
            <person name="Chen M."/>
            <person name="Xu Y."/>
            <person name="Jin H."/>
            <person name="Xiao X."/>
            <person name="Hu G."/>
            <person name="Bao F."/>
            <person name="Hu Y."/>
            <person name="Wan P."/>
            <person name="Li L."/>
            <person name="Deng X."/>
            <person name="Kuang T."/>
            <person name="Xiang C."/>
            <person name="Zhu J.K."/>
            <person name="Oliver M.J."/>
            <person name="He Y."/>
        </authorList>
    </citation>
    <scope>NUCLEOTIDE SEQUENCE [LARGE SCALE GENOMIC DNA]</scope>
    <source>
        <strain evidence="2">cv. XS01</strain>
    </source>
</reference>
<gene>
    <name evidence="1" type="ORF">F511_36726</name>
</gene>
<evidence type="ECO:0000313" key="2">
    <source>
        <dbReference type="Proteomes" id="UP000250235"/>
    </source>
</evidence>
<accession>A0A2Z7BBN4</accession>
<keyword evidence="2" id="KW-1185">Reference proteome</keyword>
<proteinExistence type="predicted"/>
<protein>
    <submittedName>
        <fullName evidence="1">Uncharacterized protein</fullName>
    </submittedName>
</protein>
<organism evidence="1 2">
    <name type="scientific">Dorcoceras hygrometricum</name>
    <dbReference type="NCBI Taxonomy" id="472368"/>
    <lineage>
        <taxon>Eukaryota</taxon>
        <taxon>Viridiplantae</taxon>
        <taxon>Streptophyta</taxon>
        <taxon>Embryophyta</taxon>
        <taxon>Tracheophyta</taxon>
        <taxon>Spermatophyta</taxon>
        <taxon>Magnoliopsida</taxon>
        <taxon>eudicotyledons</taxon>
        <taxon>Gunneridae</taxon>
        <taxon>Pentapetalae</taxon>
        <taxon>asterids</taxon>
        <taxon>lamiids</taxon>
        <taxon>Lamiales</taxon>
        <taxon>Gesneriaceae</taxon>
        <taxon>Didymocarpoideae</taxon>
        <taxon>Trichosporeae</taxon>
        <taxon>Loxocarpinae</taxon>
        <taxon>Dorcoceras</taxon>
    </lineage>
</organism>
<dbReference type="Proteomes" id="UP000250235">
    <property type="component" value="Unassembled WGS sequence"/>
</dbReference>